<comment type="similarity">
    <text evidence="2">Belongs to the ABC transporter superfamily. AI-2 autoinducer porter (TC 3.A.1.2.8) family.</text>
</comment>
<sequence>MGVLVINVLECKSLSKWYGEAAVLKNVDFNLAQNEIHAIVGENGAGKSTLVKIISGLVPVDVGTIKFEDSDRTFAHIREIQNSGVTLIHQEPRLFPDLSVLENVCVDYQVRDGKGKRFNWKKAEEETKELLAQLGCSFSVHSPVKALSVADQQMVDMVSALRKKLKLLIVDEPTASLTPSEVARLFATIRKLNASGVSIIFIGHRLEEVLEISTRVTVLKDGEVVAVKKTSETTEDELIRLMVGRNIAASKTDSRSSSKEVSLKVSHLESPGFVADVSFEVKKGEILGIGGLVGAGRSELLETVFGLRKRTAGEVVSSNHGSIKTVKQAISARVALVPEDRAHNGLFLNRSIGENLVITNLNLTSKGGKRNFGKETQIANELIEKFRVKLSSASQLVRELSGGNQQKVSLAKWLKQEVEILLIDEPSRGVDVGSKSEIHQFLNNSAKDGMAVVMVSSDMRELIELSHRIIVMRNGRIAGELSGSEISEEAVLRLASGLATAGKGN</sequence>
<protein>
    <recommendedName>
        <fullName evidence="4">Autoinducer 2 import ATP-binding protein LsrA</fullName>
        <ecNumber evidence="8">7.6.2.13</ecNumber>
    </recommendedName>
</protein>
<gene>
    <name evidence="11" type="ORF">UFOPK3820_01134</name>
</gene>
<dbReference type="EC" id="7.6.2.13" evidence="8"/>
<comment type="subcellular location">
    <subcellularLocation>
        <location evidence="1">Cell inner membrane</location>
        <topology evidence="1">Peripheral membrane protein</topology>
    </subcellularLocation>
</comment>
<dbReference type="PROSITE" id="PS00211">
    <property type="entry name" value="ABC_TRANSPORTER_1"/>
    <property type="match status" value="1"/>
</dbReference>
<feature type="domain" description="ABC transporter" evidence="10">
    <location>
        <begin position="258"/>
        <end position="499"/>
    </location>
</feature>
<keyword evidence="5" id="KW-0547">Nucleotide-binding</keyword>
<feature type="domain" description="ABC transporter" evidence="10">
    <location>
        <begin position="9"/>
        <end position="246"/>
    </location>
</feature>
<dbReference type="InterPro" id="IPR003439">
    <property type="entry name" value="ABC_transporter-like_ATP-bd"/>
</dbReference>
<dbReference type="SUPFAM" id="SSF52540">
    <property type="entry name" value="P-loop containing nucleoside triphosphate hydrolases"/>
    <property type="match status" value="2"/>
</dbReference>
<dbReference type="InterPro" id="IPR050107">
    <property type="entry name" value="ABC_carbohydrate_import_ATPase"/>
</dbReference>
<name>A0A6J5ZNQ4_9ZZZZ</name>
<dbReference type="PANTHER" id="PTHR43790">
    <property type="entry name" value="CARBOHYDRATE TRANSPORT ATP-BINDING PROTEIN MG119-RELATED"/>
    <property type="match status" value="1"/>
</dbReference>
<dbReference type="GO" id="GO:0005886">
    <property type="term" value="C:plasma membrane"/>
    <property type="evidence" value="ECO:0007669"/>
    <property type="project" value="UniProtKB-SubCell"/>
</dbReference>
<dbReference type="Gene3D" id="3.40.50.300">
    <property type="entry name" value="P-loop containing nucleotide triphosphate hydrolases"/>
    <property type="match status" value="2"/>
</dbReference>
<proteinExistence type="inferred from homology"/>
<dbReference type="GO" id="GO:0005524">
    <property type="term" value="F:ATP binding"/>
    <property type="evidence" value="ECO:0007669"/>
    <property type="project" value="UniProtKB-KW"/>
</dbReference>
<evidence type="ECO:0000256" key="1">
    <source>
        <dbReference type="ARBA" id="ARBA00004417"/>
    </source>
</evidence>
<dbReference type="PROSITE" id="PS50893">
    <property type="entry name" value="ABC_TRANSPORTER_2"/>
    <property type="match status" value="2"/>
</dbReference>
<evidence type="ECO:0000256" key="2">
    <source>
        <dbReference type="ARBA" id="ARBA00009404"/>
    </source>
</evidence>
<dbReference type="GO" id="GO:0016887">
    <property type="term" value="F:ATP hydrolysis activity"/>
    <property type="evidence" value="ECO:0007669"/>
    <property type="project" value="InterPro"/>
</dbReference>
<dbReference type="InterPro" id="IPR003593">
    <property type="entry name" value="AAA+_ATPase"/>
</dbReference>
<dbReference type="EMBL" id="CAESAB010000062">
    <property type="protein sequence ID" value="CAB4342852.1"/>
    <property type="molecule type" value="Genomic_DNA"/>
</dbReference>
<comment type="function">
    <text evidence="7">Part of the ABC transporter complex LsrABCD involved in autoinducer 2 (AI-2) import. Responsible for energy coupling to the transport system.</text>
</comment>
<comment type="catalytic activity">
    <reaction evidence="9">
        <text>ATP + H2O + (2R,4S)-2-methyl-2,3,3,4-tetrahydroxytetrahydrofuran-[AI-2-binding protein]Side 1 = ADP + phosphate + (2R,4S)-2-methyl-2,3,3,4-tetrahydroxytetrahydrofuranSide 2 + [AI-2-binding protein]Side 1.</text>
        <dbReference type="EC" id="7.6.2.13"/>
    </reaction>
</comment>
<evidence type="ECO:0000256" key="6">
    <source>
        <dbReference type="ARBA" id="ARBA00022840"/>
    </source>
</evidence>
<evidence type="ECO:0000256" key="9">
    <source>
        <dbReference type="ARBA" id="ARBA00034076"/>
    </source>
</evidence>
<evidence type="ECO:0000256" key="5">
    <source>
        <dbReference type="ARBA" id="ARBA00022741"/>
    </source>
</evidence>
<keyword evidence="6" id="KW-0067">ATP-binding</keyword>
<dbReference type="Pfam" id="PF00005">
    <property type="entry name" value="ABC_tran"/>
    <property type="match status" value="2"/>
</dbReference>
<evidence type="ECO:0000313" key="11">
    <source>
        <dbReference type="EMBL" id="CAB4342852.1"/>
    </source>
</evidence>
<evidence type="ECO:0000256" key="7">
    <source>
        <dbReference type="ARBA" id="ARBA00023747"/>
    </source>
</evidence>
<reference evidence="11" key="1">
    <citation type="submission" date="2020-05" db="EMBL/GenBank/DDBJ databases">
        <authorList>
            <person name="Chiriac C."/>
            <person name="Salcher M."/>
            <person name="Ghai R."/>
            <person name="Kavagutti S V."/>
        </authorList>
    </citation>
    <scope>NUCLEOTIDE SEQUENCE</scope>
</reference>
<evidence type="ECO:0000256" key="4">
    <source>
        <dbReference type="ARBA" id="ARBA00019459"/>
    </source>
</evidence>
<dbReference type="AlphaFoldDB" id="A0A6J5ZNQ4"/>
<dbReference type="InterPro" id="IPR017871">
    <property type="entry name" value="ABC_transporter-like_CS"/>
</dbReference>
<dbReference type="PANTHER" id="PTHR43790:SF2">
    <property type="entry name" value="AUTOINDUCER 2 IMPORT ATP-BINDING PROTEIN LSRA"/>
    <property type="match status" value="1"/>
</dbReference>
<organism evidence="11">
    <name type="scientific">freshwater metagenome</name>
    <dbReference type="NCBI Taxonomy" id="449393"/>
    <lineage>
        <taxon>unclassified sequences</taxon>
        <taxon>metagenomes</taxon>
        <taxon>ecological metagenomes</taxon>
    </lineage>
</organism>
<evidence type="ECO:0000259" key="10">
    <source>
        <dbReference type="PROSITE" id="PS50893"/>
    </source>
</evidence>
<accession>A0A6J5ZNQ4</accession>
<dbReference type="SMART" id="SM00382">
    <property type="entry name" value="AAA"/>
    <property type="match status" value="2"/>
</dbReference>
<evidence type="ECO:0000256" key="3">
    <source>
        <dbReference type="ARBA" id="ARBA00011262"/>
    </source>
</evidence>
<dbReference type="InterPro" id="IPR027417">
    <property type="entry name" value="P-loop_NTPase"/>
</dbReference>
<comment type="subunit">
    <text evidence="3">The complex is composed of two ATP-binding proteins (LsrA), two transmembrane proteins (LsrC and LsrD) and a solute-binding protein (LsrB).</text>
</comment>
<evidence type="ECO:0000256" key="8">
    <source>
        <dbReference type="ARBA" id="ARBA00023798"/>
    </source>
</evidence>
<dbReference type="CDD" id="cd03215">
    <property type="entry name" value="ABC_Carb_Monos_II"/>
    <property type="match status" value="1"/>
</dbReference>
<dbReference type="CDD" id="cd03216">
    <property type="entry name" value="ABC_Carb_Monos_I"/>
    <property type="match status" value="1"/>
</dbReference>